<dbReference type="RefSeq" id="WP_100083922.1">
    <property type="nucleotide sequence ID" value="NZ_JARQAG010000001.1"/>
</dbReference>
<comment type="caution">
    <text evidence="2">The sequence shown here is derived from an EMBL/GenBank/DDBJ whole genome shotgun (WGS) entry which is preliminary data.</text>
</comment>
<evidence type="ECO:0000313" key="3">
    <source>
        <dbReference type="Proteomes" id="UP001180515"/>
    </source>
</evidence>
<protein>
    <submittedName>
        <fullName evidence="2">Glycosyltransferase family 2 protein</fullName>
    </submittedName>
</protein>
<dbReference type="Gene3D" id="3.90.550.10">
    <property type="entry name" value="Spore Coat Polysaccharide Biosynthesis Protein SpsA, Chain A"/>
    <property type="match status" value="1"/>
</dbReference>
<dbReference type="EMBL" id="JARQAG010000001">
    <property type="protein sequence ID" value="MDT2730984.1"/>
    <property type="molecule type" value="Genomic_DNA"/>
</dbReference>
<dbReference type="InterPro" id="IPR001173">
    <property type="entry name" value="Glyco_trans_2-like"/>
</dbReference>
<dbReference type="CDD" id="cd04196">
    <property type="entry name" value="GT_2_like_d"/>
    <property type="match status" value="1"/>
</dbReference>
<evidence type="ECO:0000313" key="2">
    <source>
        <dbReference type="EMBL" id="MDT2730984.1"/>
    </source>
</evidence>
<evidence type="ECO:0000259" key="1">
    <source>
        <dbReference type="Pfam" id="PF00535"/>
    </source>
</evidence>
<sequence length="315" mass="37275">MKINILMSTYNGEKYLAQQIKSIQDQTLTDWKLLIRDDGSSDRTPQIIKEFVDIDSRIVFINENDRENFGVIKNFYTLVKHEVADFYCFSDQDDYWLADKLEIQIEEAVKHPLDCPLMVYMDLKVVDQNLRTIYESMIKSQSGHANTELIQELSENAVTGGVSLINHALAERWTRTDRIIMHDWYLALLACALGKLVFIDQPGELYRQHENNVLGARTLDKRFKILREGPKKIFTRYWELIHQSQGQAQNILDDYSDILSEENKLILKNYVDFDKQPFIKRFQRIVKYRYTKNQLKHIIVFRLLLLSNIYNVRRK</sequence>
<gene>
    <name evidence="2" type="ORF">P7G31_01790</name>
</gene>
<dbReference type="GO" id="GO:0016758">
    <property type="term" value="F:hexosyltransferase activity"/>
    <property type="evidence" value="ECO:0007669"/>
    <property type="project" value="UniProtKB-ARBA"/>
</dbReference>
<reference evidence="2" key="1">
    <citation type="submission" date="2023-03" db="EMBL/GenBank/DDBJ databases">
        <authorList>
            <person name="Shen W."/>
            <person name="Cai J."/>
        </authorList>
    </citation>
    <scope>NUCLEOTIDE SEQUENCE</scope>
    <source>
        <strain evidence="2">P82-2</strain>
    </source>
</reference>
<name>A0AAE4HUH6_9STRE</name>
<dbReference type="SUPFAM" id="SSF53448">
    <property type="entry name" value="Nucleotide-diphospho-sugar transferases"/>
    <property type="match status" value="1"/>
</dbReference>
<dbReference type="InterPro" id="IPR029044">
    <property type="entry name" value="Nucleotide-diphossugar_trans"/>
</dbReference>
<accession>A0AAE4HUH6</accession>
<proteinExistence type="predicted"/>
<dbReference type="PANTHER" id="PTHR22916">
    <property type="entry name" value="GLYCOSYLTRANSFERASE"/>
    <property type="match status" value="1"/>
</dbReference>
<dbReference type="AlphaFoldDB" id="A0AAE4HUH6"/>
<organism evidence="2 3">
    <name type="scientific">Streptococcus parauberis</name>
    <dbReference type="NCBI Taxonomy" id="1348"/>
    <lineage>
        <taxon>Bacteria</taxon>
        <taxon>Bacillati</taxon>
        <taxon>Bacillota</taxon>
        <taxon>Bacilli</taxon>
        <taxon>Lactobacillales</taxon>
        <taxon>Streptococcaceae</taxon>
        <taxon>Streptococcus</taxon>
    </lineage>
</organism>
<dbReference type="PANTHER" id="PTHR22916:SF3">
    <property type="entry name" value="UDP-GLCNAC:BETAGAL BETA-1,3-N-ACETYLGLUCOSAMINYLTRANSFERASE-LIKE PROTEIN 1"/>
    <property type="match status" value="1"/>
</dbReference>
<dbReference type="Proteomes" id="UP001180515">
    <property type="component" value="Unassembled WGS sequence"/>
</dbReference>
<dbReference type="Pfam" id="PF00535">
    <property type="entry name" value="Glycos_transf_2"/>
    <property type="match status" value="1"/>
</dbReference>
<feature type="domain" description="Glycosyltransferase 2-like" evidence="1">
    <location>
        <begin position="5"/>
        <end position="128"/>
    </location>
</feature>